<proteinExistence type="predicted"/>
<feature type="non-terminal residue" evidence="1">
    <location>
        <position position="1"/>
    </location>
</feature>
<comment type="caution">
    <text evidence="1">The sequence shown here is derived from an EMBL/GenBank/DDBJ whole genome shotgun (WGS) entry which is preliminary data.</text>
</comment>
<dbReference type="EMBL" id="CAJNJA010033439">
    <property type="protein sequence ID" value="CAE7679354.1"/>
    <property type="molecule type" value="Genomic_DNA"/>
</dbReference>
<evidence type="ECO:0000313" key="1">
    <source>
        <dbReference type="EMBL" id="CAE7679354.1"/>
    </source>
</evidence>
<feature type="non-terminal residue" evidence="1">
    <location>
        <position position="55"/>
    </location>
</feature>
<keyword evidence="2" id="KW-1185">Reference proteome</keyword>
<gene>
    <name evidence="1" type="primary">CBP3</name>
    <name evidence="1" type="ORF">SNEC2469_LOCUS19520</name>
</gene>
<reference evidence="1" key="1">
    <citation type="submission" date="2021-02" db="EMBL/GenBank/DDBJ databases">
        <authorList>
            <person name="Dougan E. K."/>
            <person name="Rhodes N."/>
            <person name="Thang M."/>
            <person name="Chan C."/>
        </authorList>
    </citation>
    <scope>NUCLEOTIDE SEQUENCE</scope>
</reference>
<name>A0A812WKC8_9DINO</name>
<protein>
    <submittedName>
        <fullName evidence="1">CBP3 protein</fullName>
    </submittedName>
</protein>
<dbReference type="OrthoDB" id="197892at2759"/>
<organism evidence="1 2">
    <name type="scientific">Symbiodinium necroappetens</name>
    <dbReference type="NCBI Taxonomy" id="1628268"/>
    <lineage>
        <taxon>Eukaryota</taxon>
        <taxon>Sar</taxon>
        <taxon>Alveolata</taxon>
        <taxon>Dinophyceae</taxon>
        <taxon>Suessiales</taxon>
        <taxon>Symbiodiniaceae</taxon>
        <taxon>Symbiodinium</taxon>
    </lineage>
</organism>
<dbReference type="Proteomes" id="UP000601435">
    <property type="component" value="Unassembled WGS sequence"/>
</dbReference>
<evidence type="ECO:0000313" key="2">
    <source>
        <dbReference type="Proteomes" id="UP000601435"/>
    </source>
</evidence>
<accession>A0A812WKC8</accession>
<sequence>DAIMEFFKEHAVKGKTDTEIVKVVIGWDIEEFRENISKLKELKKRLDEKDSSDPE</sequence>
<dbReference type="AlphaFoldDB" id="A0A812WKC8"/>